<evidence type="ECO:0000313" key="1">
    <source>
        <dbReference type="EMBL" id="PNX83748.1"/>
    </source>
</evidence>
<gene>
    <name evidence="1" type="ORF">L195_g039796</name>
</gene>
<dbReference type="Proteomes" id="UP000236291">
    <property type="component" value="Unassembled WGS sequence"/>
</dbReference>
<protein>
    <submittedName>
        <fullName evidence="1">Uncharacterized protein</fullName>
    </submittedName>
</protein>
<sequence>MMHGERRERTFLNEGCGAFWFLHGRLPREFANRLLAALCSSTDWLTSVPEPSPP</sequence>
<accession>A0A2K3LYX8</accession>
<evidence type="ECO:0000313" key="2">
    <source>
        <dbReference type="Proteomes" id="UP000236291"/>
    </source>
</evidence>
<proteinExistence type="predicted"/>
<organism evidence="1 2">
    <name type="scientific">Trifolium pratense</name>
    <name type="common">Red clover</name>
    <dbReference type="NCBI Taxonomy" id="57577"/>
    <lineage>
        <taxon>Eukaryota</taxon>
        <taxon>Viridiplantae</taxon>
        <taxon>Streptophyta</taxon>
        <taxon>Embryophyta</taxon>
        <taxon>Tracheophyta</taxon>
        <taxon>Spermatophyta</taxon>
        <taxon>Magnoliopsida</taxon>
        <taxon>eudicotyledons</taxon>
        <taxon>Gunneridae</taxon>
        <taxon>Pentapetalae</taxon>
        <taxon>rosids</taxon>
        <taxon>fabids</taxon>
        <taxon>Fabales</taxon>
        <taxon>Fabaceae</taxon>
        <taxon>Papilionoideae</taxon>
        <taxon>50 kb inversion clade</taxon>
        <taxon>NPAAA clade</taxon>
        <taxon>Hologalegina</taxon>
        <taxon>IRL clade</taxon>
        <taxon>Trifolieae</taxon>
        <taxon>Trifolium</taxon>
    </lineage>
</organism>
<reference evidence="1 2" key="1">
    <citation type="journal article" date="2014" name="Am. J. Bot.">
        <title>Genome assembly and annotation for red clover (Trifolium pratense; Fabaceae).</title>
        <authorList>
            <person name="Istvanek J."/>
            <person name="Jaros M."/>
            <person name="Krenek A."/>
            <person name="Repkova J."/>
        </authorList>
    </citation>
    <scope>NUCLEOTIDE SEQUENCE [LARGE SCALE GENOMIC DNA]</scope>
    <source>
        <strain evidence="2">cv. Tatra</strain>
        <tissue evidence="1">Young leaves</tissue>
    </source>
</reference>
<dbReference type="AlphaFoldDB" id="A0A2K3LYX8"/>
<reference evidence="1 2" key="2">
    <citation type="journal article" date="2017" name="Front. Plant Sci.">
        <title>Gene Classification and Mining of Molecular Markers Useful in Red Clover (Trifolium pratense) Breeding.</title>
        <authorList>
            <person name="Istvanek J."/>
            <person name="Dluhosova J."/>
            <person name="Dluhos P."/>
            <person name="Patkova L."/>
            <person name="Nedelnik J."/>
            <person name="Repkova J."/>
        </authorList>
    </citation>
    <scope>NUCLEOTIDE SEQUENCE [LARGE SCALE GENOMIC DNA]</scope>
    <source>
        <strain evidence="2">cv. Tatra</strain>
        <tissue evidence="1">Young leaves</tissue>
    </source>
</reference>
<name>A0A2K3LYX8_TRIPR</name>
<dbReference type="EMBL" id="ASHM01044828">
    <property type="protein sequence ID" value="PNX83748.1"/>
    <property type="molecule type" value="Genomic_DNA"/>
</dbReference>
<comment type="caution">
    <text evidence="1">The sequence shown here is derived from an EMBL/GenBank/DDBJ whole genome shotgun (WGS) entry which is preliminary data.</text>
</comment>